<sequence length="291" mass="31741">MPRATLPDAARRTVLRQLGSTLGLAALGTPALAQEKVYNFSPVNQASIPLMASYWNPIIAYVSEKSGVKLALKLGRTSADTTSYVLAQEVDFVFSNHLFSPEREQLGWRVFGRRQTPPIHGQIIVPADSPIRELAQLEGKDVAFPGPEALVAYKFPYAQLLSRKINVRVVFGGNMDGALTQLYSGKVAACGVNSQLAESHARRESKAYRVLWSSDALHDLALMASARVPDKDMQAVARAFVNMHKDPRGLAILEQGSQALGLSGEAHFIASDGSEYAAYRRFYQSAPAPLR</sequence>
<organism evidence="1 2">
    <name type="scientific">Roseateles flavus</name>
    <dbReference type="NCBI Taxonomy" id="3149041"/>
    <lineage>
        <taxon>Bacteria</taxon>
        <taxon>Pseudomonadati</taxon>
        <taxon>Pseudomonadota</taxon>
        <taxon>Betaproteobacteria</taxon>
        <taxon>Burkholderiales</taxon>
        <taxon>Sphaerotilaceae</taxon>
        <taxon>Roseateles</taxon>
    </lineage>
</organism>
<dbReference type="RefSeq" id="WP_347607856.1">
    <property type="nucleotide sequence ID" value="NZ_JBDPZC010000002.1"/>
</dbReference>
<dbReference type="PANTHER" id="PTHR35841:SF1">
    <property type="entry name" value="PHOSPHONATES-BINDING PERIPLASMIC PROTEIN"/>
    <property type="match status" value="1"/>
</dbReference>
<proteinExistence type="predicted"/>
<keyword evidence="2" id="KW-1185">Reference proteome</keyword>
<gene>
    <name evidence="1" type="ORF">ABDJ40_06680</name>
</gene>
<dbReference type="InterPro" id="IPR006311">
    <property type="entry name" value="TAT_signal"/>
</dbReference>
<comment type="caution">
    <text evidence="1">The sequence shown here is derived from an EMBL/GenBank/DDBJ whole genome shotgun (WGS) entry which is preliminary data.</text>
</comment>
<dbReference type="Pfam" id="PF12974">
    <property type="entry name" value="Phosphonate-bd"/>
    <property type="match status" value="1"/>
</dbReference>
<reference evidence="1 2" key="1">
    <citation type="submission" date="2024-05" db="EMBL/GenBank/DDBJ databases">
        <title>Roseateles sp. 2.12 16S ribosomal RNA gene Genome sequencing and assembly.</title>
        <authorList>
            <person name="Woo H."/>
        </authorList>
    </citation>
    <scope>NUCLEOTIDE SEQUENCE [LARGE SCALE GENOMIC DNA]</scope>
    <source>
        <strain evidence="1 2">2.12</strain>
    </source>
</reference>
<dbReference type="Gene3D" id="3.40.190.10">
    <property type="entry name" value="Periplasmic binding protein-like II"/>
    <property type="match status" value="2"/>
</dbReference>
<name>A0ABV0GBM2_9BURK</name>
<dbReference type="EMBL" id="JBDPZC010000002">
    <property type="protein sequence ID" value="MEO3712450.1"/>
    <property type="molecule type" value="Genomic_DNA"/>
</dbReference>
<dbReference type="SUPFAM" id="SSF53850">
    <property type="entry name" value="Periplasmic binding protein-like II"/>
    <property type="match status" value="1"/>
</dbReference>
<dbReference type="PANTHER" id="PTHR35841">
    <property type="entry name" value="PHOSPHONATES-BINDING PERIPLASMIC PROTEIN"/>
    <property type="match status" value="1"/>
</dbReference>
<evidence type="ECO:0000313" key="2">
    <source>
        <dbReference type="Proteomes" id="UP001462640"/>
    </source>
</evidence>
<accession>A0ABV0GBM2</accession>
<protein>
    <submittedName>
        <fullName evidence="1">Phosphate/phosphite/phosphonate ABC transporter substrate-binding protein</fullName>
    </submittedName>
</protein>
<dbReference type="Proteomes" id="UP001462640">
    <property type="component" value="Unassembled WGS sequence"/>
</dbReference>
<dbReference type="PROSITE" id="PS51318">
    <property type="entry name" value="TAT"/>
    <property type="match status" value="1"/>
</dbReference>
<evidence type="ECO:0000313" key="1">
    <source>
        <dbReference type="EMBL" id="MEO3712450.1"/>
    </source>
</evidence>